<dbReference type="AlphaFoldDB" id="H0UJN0"/>
<dbReference type="eggNOG" id="ENOG5031JEE">
    <property type="taxonomic scope" value="Bacteria"/>
</dbReference>
<organism evidence="1 2">
    <name type="scientific">Jonquetella anthropi DSM 22815</name>
    <dbReference type="NCBI Taxonomy" id="885272"/>
    <lineage>
        <taxon>Bacteria</taxon>
        <taxon>Thermotogati</taxon>
        <taxon>Synergistota</taxon>
        <taxon>Synergistia</taxon>
        <taxon>Synergistales</taxon>
        <taxon>Dethiosulfovibrionaceae</taxon>
        <taxon>Jonquetella</taxon>
    </lineage>
</organism>
<evidence type="ECO:0000313" key="2">
    <source>
        <dbReference type="Proteomes" id="UP000003806"/>
    </source>
</evidence>
<accession>H0UJN0</accession>
<protein>
    <submittedName>
        <fullName evidence="1">Uncharacterized protein</fullName>
    </submittedName>
</protein>
<gene>
    <name evidence="1" type="ORF">JonanDRAFT_0492</name>
</gene>
<dbReference type="HOGENOM" id="CLU_808084_0_0_0"/>
<dbReference type="Proteomes" id="UP000003806">
    <property type="component" value="Chromosome"/>
</dbReference>
<dbReference type="RefSeq" id="WP_008520499.1">
    <property type="nucleotide sequence ID" value="NZ_CM001376.1"/>
</dbReference>
<dbReference type="EMBL" id="CM001376">
    <property type="protein sequence ID" value="EHM12898.1"/>
    <property type="molecule type" value="Genomic_DNA"/>
</dbReference>
<dbReference type="OrthoDB" id="2741at2"/>
<evidence type="ECO:0000313" key="1">
    <source>
        <dbReference type="EMBL" id="EHM12898.1"/>
    </source>
</evidence>
<name>H0UJN0_9BACT</name>
<reference evidence="1 2" key="1">
    <citation type="submission" date="2011-11" db="EMBL/GenBank/DDBJ databases">
        <title>The Noncontiguous Finished genome of Jonquetella anthropi DSM 22815.</title>
        <authorList>
            <consortium name="US DOE Joint Genome Institute (JGI-PGF)"/>
            <person name="Lucas S."/>
            <person name="Copeland A."/>
            <person name="Lapidus A."/>
            <person name="Glavina del Rio T."/>
            <person name="Dalin E."/>
            <person name="Tice H."/>
            <person name="Bruce D."/>
            <person name="Goodwin L."/>
            <person name="Pitluck S."/>
            <person name="Peters L."/>
            <person name="Mikhailova N."/>
            <person name="Held B."/>
            <person name="Kyrpides N."/>
            <person name="Mavromatis K."/>
            <person name="Ivanova N."/>
            <person name="Markowitz V."/>
            <person name="Cheng J.-F."/>
            <person name="Hugenholtz P."/>
            <person name="Woyke T."/>
            <person name="Wu D."/>
            <person name="Gronow S."/>
            <person name="Wellnitz S."/>
            <person name="Brambilla E."/>
            <person name="Klenk H.-P."/>
            <person name="Eisen J.A."/>
        </authorList>
    </citation>
    <scope>NUCLEOTIDE SEQUENCE [LARGE SCALE GENOMIC DNA]</scope>
    <source>
        <strain evidence="1 2">DSM 22815</strain>
    </source>
</reference>
<proteinExistence type="predicted"/>
<sequence>MTLQENDTALLLQFSQDHPVWSPRLLELAGVDPAPLEKLVGAGLLNGEDGLFWLTEEGRTAFDEAARECFLNEQVGLVPGNPTRRAETTELWLALQRAHRQRWGIKDYRFALQIPVHPCSTGRAWRLEDGVFSWLWPQSAGAKKALSLFPPVPLRERAPRGSQSLRRFSWRETFPSSEELNADLLYLCRYDYQYYEDFPGYPGDGLRLANADRFFFSFAQTLEEQLDLLGLYQSWLLQLRLADLPGYLDFDTQEQDSVNWLLFVTADETTAALNADRLRALGDLAEPAKPMEIWTVSLQALWAAKPDHEVIWEVLPFVVHPISRTPTLSCCKM</sequence>
<keyword evidence="2" id="KW-1185">Reference proteome</keyword>